<accession>A0AAF1BG73</accession>
<feature type="compositionally biased region" description="Acidic residues" evidence="1">
    <location>
        <begin position="684"/>
        <end position="698"/>
    </location>
</feature>
<feature type="compositionally biased region" description="Low complexity" evidence="1">
    <location>
        <begin position="337"/>
        <end position="353"/>
    </location>
</feature>
<dbReference type="PROSITE" id="PS51205">
    <property type="entry name" value="VPS9"/>
    <property type="match status" value="1"/>
</dbReference>
<dbReference type="GO" id="GO:0016192">
    <property type="term" value="P:vesicle-mediated transport"/>
    <property type="evidence" value="ECO:0007669"/>
    <property type="project" value="InterPro"/>
</dbReference>
<feature type="domain" description="VPS9" evidence="2">
    <location>
        <begin position="583"/>
        <end position="832"/>
    </location>
</feature>
<dbReference type="Gene3D" id="1.20.1050.80">
    <property type="entry name" value="VPS9 domain"/>
    <property type="match status" value="1"/>
</dbReference>
<feature type="compositionally biased region" description="Basic and acidic residues" evidence="1">
    <location>
        <begin position="544"/>
        <end position="555"/>
    </location>
</feature>
<proteinExistence type="predicted"/>
<feature type="compositionally biased region" description="Low complexity" evidence="1">
    <location>
        <begin position="82"/>
        <end position="96"/>
    </location>
</feature>
<dbReference type="PANTHER" id="PTHR23101:SF25">
    <property type="entry name" value="GTPASE-ACTIVATING PROTEIN AND VPS9 DOMAIN-CONTAINING PROTEIN 1"/>
    <property type="match status" value="1"/>
</dbReference>
<dbReference type="GO" id="GO:0005085">
    <property type="term" value="F:guanyl-nucleotide exchange factor activity"/>
    <property type="evidence" value="ECO:0007669"/>
    <property type="project" value="InterPro"/>
</dbReference>
<dbReference type="Proteomes" id="UP000827549">
    <property type="component" value="Chromosome 2"/>
</dbReference>
<dbReference type="GO" id="GO:0030139">
    <property type="term" value="C:endocytic vesicle"/>
    <property type="evidence" value="ECO:0007669"/>
    <property type="project" value="TreeGrafter"/>
</dbReference>
<feature type="region of interest" description="Disordered" evidence="1">
    <location>
        <begin position="1"/>
        <end position="132"/>
    </location>
</feature>
<feature type="compositionally biased region" description="Low complexity" evidence="1">
    <location>
        <begin position="1"/>
        <end position="17"/>
    </location>
</feature>
<name>A0AAF1BG73_9TREE</name>
<dbReference type="GO" id="GO:0005829">
    <property type="term" value="C:cytosol"/>
    <property type="evidence" value="ECO:0007669"/>
    <property type="project" value="TreeGrafter"/>
</dbReference>
<feature type="region of interest" description="Disordered" evidence="1">
    <location>
        <begin position="526"/>
        <end position="555"/>
    </location>
</feature>
<feature type="compositionally biased region" description="Basic and acidic residues" evidence="1">
    <location>
        <begin position="753"/>
        <end position="763"/>
    </location>
</feature>
<evidence type="ECO:0000313" key="4">
    <source>
        <dbReference type="Proteomes" id="UP000827549"/>
    </source>
</evidence>
<feature type="compositionally biased region" description="Low complexity" evidence="1">
    <location>
        <begin position="117"/>
        <end position="131"/>
    </location>
</feature>
<organism evidence="3 4">
    <name type="scientific">Vanrija pseudolonga</name>
    <dbReference type="NCBI Taxonomy" id="143232"/>
    <lineage>
        <taxon>Eukaryota</taxon>
        <taxon>Fungi</taxon>
        <taxon>Dikarya</taxon>
        <taxon>Basidiomycota</taxon>
        <taxon>Agaricomycotina</taxon>
        <taxon>Tremellomycetes</taxon>
        <taxon>Trichosporonales</taxon>
        <taxon>Trichosporonaceae</taxon>
        <taxon>Vanrija</taxon>
    </lineage>
</organism>
<feature type="compositionally biased region" description="Polar residues" evidence="1">
    <location>
        <begin position="107"/>
        <end position="116"/>
    </location>
</feature>
<feature type="compositionally biased region" description="Low complexity" evidence="1">
    <location>
        <begin position="34"/>
        <end position="51"/>
    </location>
</feature>
<feature type="region of interest" description="Disordered" evidence="1">
    <location>
        <begin position="335"/>
        <end position="379"/>
    </location>
</feature>
<gene>
    <name evidence="3" type="primary">VPS9A</name>
    <name evidence="3" type="ORF">LOC62_02G002832</name>
</gene>
<feature type="compositionally biased region" description="Low complexity" evidence="1">
    <location>
        <begin position="363"/>
        <end position="379"/>
    </location>
</feature>
<evidence type="ECO:0000256" key="1">
    <source>
        <dbReference type="SAM" id="MobiDB-lite"/>
    </source>
</evidence>
<dbReference type="PANTHER" id="PTHR23101">
    <property type="entry name" value="RAB GDP/GTP EXCHANGE FACTOR"/>
    <property type="match status" value="1"/>
</dbReference>
<reference evidence="3" key="1">
    <citation type="submission" date="2023-10" db="EMBL/GenBank/DDBJ databases">
        <authorList>
            <person name="Noh H."/>
        </authorList>
    </citation>
    <scope>NUCLEOTIDE SEQUENCE</scope>
    <source>
        <strain evidence="3">DUCC4014</strain>
    </source>
</reference>
<feature type="compositionally biased region" description="Polar residues" evidence="1">
    <location>
        <begin position="18"/>
        <end position="27"/>
    </location>
</feature>
<protein>
    <submittedName>
        <fullName evidence="3">Vacuolar protein sorting-associated protein 9A</fullName>
    </submittedName>
</protein>
<sequence>MGPSDTSKSSPSLPSSPFTMDQRQATPPETIAHPLLGASSSSSVSPSLAPADPGTSPIAESSLGYKPRNRRAPPSPGSSRNVSGGSTVVPSSSTSSPAPPTIGVSAPATTSTTFAVPSTSEPEAASSAATSRLQHTSLKAAAQNIGLGNGTMGMGMIDAIFEKGARARTEGSSDWADLLKVLTSGKAIIMLPSTPASSLPMTPQTLRDHVAFLSPPIALTRAQSPTASVLVTLSGLIGTLRGTTVTFESTVPSDSALISALREDSSRARVLSSLRPTELSAPPSAGFPSYTVSPDSTSLPFPPLGKGTPPPPEVKIEKKEVPAVPARRINPFASLFGTSTTPTPVSSGLVSPSKAQGGLSPDRPSSPSAGSRLSSPRPSVLSLEVGDAASIYSDSQGDGYNVVAYSINKPIRYAEVHKALVKTVRSTVRQELDGLPSKVIEKVLKLVVGAVCPIGSGGGVDAALLKSHHHGLGSAEVEGNVPLDFSDPTLCGERIQDFMEGVYDDLVQHFRTESLSKSKAVPWARANSLGPEDEDGKKIATSPREAREQYVEKEAGDGTERIEGLVCRLLYNRIFSPLHSDDARHDEALSSRIAALNLLDLSLDHLGLITRPPGEVVKGEVRKGLAQLVEEVGHELQTLSAATRLTPKEKADVLVKAHQLVVEGLGRLPPVHLRPEGEPYTPPVDEDEDENEDEDEEGAGLSTIAEDRTPLALRTIPSPPVPDLVLSASPSGKTEVADPALSDSVGTVMPPAEKNDDPAEKPKTQPTSGADLILPIIIYAVVKANPAQLASQLMYLRRYRSAICLEGEANYAIVNLTAVVEFIEHVQLAELGLGDGSDKVISVEDLSPIGLTYLDDNADAASIASASSRLRGRVFQVGELAGSAAGSANKVITGVVDSSWSALRGFMSPANPQAVLPEEEAQRAIPGGRPPQASTFSLASVTASVASIAAAASTATAQARNRSRASSRASEWGANQELLEVASRPESIREHNIYANSDDEEEDEPRGIVPVSSVMGTRREASIGGRLASIGAFGRPLNESPTSSAPSPDSKTGFFAALTARAGASGVPQRRVSGLGAAALEIKKPDGAASPVPTLSSLPLDFEPPVERFLTCEVADLRLGDVGTLLRDYRRLAGIINKLQADAQHPPTH</sequence>
<dbReference type="InterPro" id="IPR037191">
    <property type="entry name" value="VPS9_dom_sf"/>
</dbReference>
<feature type="region of interest" description="Disordered" evidence="1">
    <location>
        <begin position="273"/>
        <end position="322"/>
    </location>
</feature>
<dbReference type="AlphaFoldDB" id="A0AAF1BG73"/>
<dbReference type="InterPro" id="IPR045046">
    <property type="entry name" value="Vps9-like"/>
</dbReference>
<evidence type="ECO:0000259" key="2">
    <source>
        <dbReference type="PROSITE" id="PS51205"/>
    </source>
</evidence>
<dbReference type="GO" id="GO:0031267">
    <property type="term" value="F:small GTPase binding"/>
    <property type="evidence" value="ECO:0007669"/>
    <property type="project" value="TreeGrafter"/>
</dbReference>
<evidence type="ECO:0000313" key="3">
    <source>
        <dbReference type="EMBL" id="WOO79301.1"/>
    </source>
</evidence>
<dbReference type="EMBL" id="CP086715">
    <property type="protein sequence ID" value="WOO79301.1"/>
    <property type="molecule type" value="Genomic_DNA"/>
</dbReference>
<feature type="compositionally biased region" description="Pro residues" evidence="1">
    <location>
        <begin position="300"/>
        <end position="313"/>
    </location>
</feature>
<feature type="region of interest" description="Disordered" evidence="1">
    <location>
        <begin position="669"/>
        <end position="767"/>
    </location>
</feature>
<dbReference type="Pfam" id="PF02204">
    <property type="entry name" value="VPS9"/>
    <property type="match status" value="1"/>
</dbReference>
<keyword evidence="4" id="KW-1185">Reference proteome</keyword>
<dbReference type="InterPro" id="IPR003123">
    <property type="entry name" value="VPS9"/>
</dbReference>
<dbReference type="RefSeq" id="XP_062625333.1">
    <property type="nucleotide sequence ID" value="XM_062769349.1"/>
</dbReference>
<dbReference type="GeneID" id="87806079"/>
<dbReference type="SUPFAM" id="SSF109993">
    <property type="entry name" value="VPS9 domain"/>
    <property type="match status" value="1"/>
</dbReference>